<reference evidence="1 2" key="1">
    <citation type="journal article" date="2011" name="J. Bacteriol.">
        <title>Complete genome sequence of the plant pathogen Ralstonia solanacearum strain Po82.</title>
        <authorList>
            <person name="Xu J."/>
            <person name="Zheng H.J."/>
            <person name="Liu L."/>
            <person name="Pan Z.C."/>
            <person name="Prior P."/>
            <person name="Tang B."/>
            <person name="Xu J.S."/>
            <person name="Zhang H."/>
            <person name="Tian Q."/>
            <person name="Zhang L.Q."/>
            <person name="Feng J."/>
        </authorList>
    </citation>
    <scope>NUCLEOTIDE SEQUENCE [LARGE SCALE GENOMIC DNA]</scope>
    <source>
        <strain evidence="1 2">Po82</strain>
    </source>
</reference>
<dbReference type="PATRIC" id="fig|1031711.3.peg.2844"/>
<gene>
    <name evidence="1" type="ordered locus">RSPO_c02912</name>
</gene>
<protein>
    <submittedName>
        <fullName evidence="1">Uncharacterized protein</fullName>
    </submittedName>
</protein>
<dbReference type="EMBL" id="CP002819">
    <property type="protein sequence ID" value="AEG70204.1"/>
    <property type="molecule type" value="Genomic_DNA"/>
</dbReference>
<name>F6G5A4_RALS8</name>
<evidence type="ECO:0000313" key="1">
    <source>
        <dbReference type="EMBL" id="AEG70204.1"/>
    </source>
</evidence>
<accession>F6G5A4</accession>
<organism evidence="1 2">
    <name type="scientific">Ralstonia solanacearum (strain Po82)</name>
    <dbReference type="NCBI Taxonomy" id="1031711"/>
    <lineage>
        <taxon>Bacteria</taxon>
        <taxon>Pseudomonadati</taxon>
        <taxon>Pseudomonadota</taxon>
        <taxon>Betaproteobacteria</taxon>
        <taxon>Burkholderiales</taxon>
        <taxon>Burkholderiaceae</taxon>
        <taxon>Ralstonia</taxon>
        <taxon>Ralstonia solanacearum species complex</taxon>
    </lineage>
</organism>
<dbReference type="AlphaFoldDB" id="F6G5A4"/>
<sequence length="37" mass="3920">MDGHRHAVVRACARGTRKTMPSMTAACLLSESSESAT</sequence>
<evidence type="ECO:0000313" key="2">
    <source>
        <dbReference type="Proteomes" id="UP000007953"/>
    </source>
</evidence>
<dbReference type="Proteomes" id="UP000007953">
    <property type="component" value="Chromosome"/>
</dbReference>
<dbReference type="HOGENOM" id="CLU_3347701_0_0_4"/>
<dbReference type="KEGG" id="rsn:RSPO_c02912"/>
<proteinExistence type="predicted"/>